<evidence type="ECO:0000313" key="3">
    <source>
        <dbReference type="Proteomes" id="UP000000599"/>
    </source>
</evidence>
<protein>
    <submittedName>
        <fullName evidence="2">DEHA2C14476p</fullName>
    </submittedName>
</protein>
<dbReference type="Proteomes" id="UP000000599">
    <property type="component" value="Chromosome C"/>
</dbReference>
<evidence type="ECO:0000256" key="1">
    <source>
        <dbReference type="SAM" id="SignalP"/>
    </source>
</evidence>
<dbReference type="VEuPathDB" id="FungiDB:DEHA2C14476g"/>
<feature type="chain" id="PRO_5004271041" evidence="1">
    <location>
        <begin position="21"/>
        <end position="136"/>
    </location>
</feature>
<name>Q6BU08_DEBHA</name>
<dbReference type="GeneID" id="2900091"/>
<dbReference type="InParanoid" id="Q6BU08"/>
<feature type="signal peptide" evidence="1">
    <location>
        <begin position="1"/>
        <end position="20"/>
    </location>
</feature>
<sequence>MLKKFYICVIFVMQIIMAECQQLYGYTSTDCTRPPSFDIDIGTDNCYSFDTFNIGSFSYDNGGKDDFFLTQWDGSGCEMSAGFLHWQARCITVNGNSDVSFAAVNSTGILELIGLRVAAISKTTEIIARNCSCSKY</sequence>
<evidence type="ECO:0000313" key="2">
    <source>
        <dbReference type="EMBL" id="CAG86389.2"/>
    </source>
</evidence>
<gene>
    <name evidence="2" type="ordered locus">DEHA2C14476g</name>
</gene>
<dbReference type="EMBL" id="CR382135">
    <property type="protein sequence ID" value="CAG86389.2"/>
    <property type="molecule type" value="Genomic_DNA"/>
</dbReference>
<keyword evidence="3" id="KW-1185">Reference proteome</keyword>
<organism evidence="2 3">
    <name type="scientific">Debaryomyces hansenii (strain ATCC 36239 / CBS 767 / BCRC 21394 / JCM 1990 / NBRC 0083 / IGC 2968)</name>
    <name type="common">Yeast</name>
    <name type="synonym">Torulaspora hansenii</name>
    <dbReference type="NCBI Taxonomy" id="284592"/>
    <lineage>
        <taxon>Eukaryota</taxon>
        <taxon>Fungi</taxon>
        <taxon>Dikarya</taxon>
        <taxon>Ascomycota</taxon>
        <taxon>Saccharomycotina</taxon>
        <taxon>Pichiomycetes</taxon>
        <taxon>Debaryomycetaceae</taxon>
        <taxon>Debaryomyces</taxon>
    </lineage>
</organism>
<reference evidence="2 3" key="1">
    <citation type="journal article" date="2004" name="Nature">
        <title>Genome evolution in yeasts.</title>
        <authorList>
            <consortium name="Genolevures"/>
            <person name="Dujon B."/>
            <person name="Sherman D."/>
            <person name="Fischer G."/>
            <person name="Durrens P."/>
            <person name="Casaregola S."/>
            <person name="Lafontaine I."/>
            <person name="de Montigny J."/>
            <person name="Marck C."/>
            <person name="Neuveglise C."/>
            <person name="Talla E."/>
            <person name="Goffard N."/>
            <person name="Frangeul L."/>
            <person name="Aigle M."/>
            <person name="Anthouard V."/>
            <person name="Babour A."/>
            <person name="Barbe V."/>
            <person name="Barnay S."/>
            <person name="Blanchin S."/>
            <person name="Beckerich J.M."/>
            <person name="Beyne E."/>
            <person name="Bleykasten C."/>
            <person name="Boisrame A."/>
            <person name="Boyer J."/>
            <person name="Cattolico L."/>
            <person name="Confanioleri F."/>
            <person name="de Daruvar A."/>
            <person name="Despons L."/>
            <person name="Fabre E."/>
            <person name="Fairhead C."/>
            <person name="Ferry-Dumazet H."/>
            <person name="Groppi A."/>
            <person name="Hantraye F."/>
            <person name="Hennequin C."/>
            <person name="Jauniaux N."/>
            <person name="Joyet P."/>
            <person name="Kachouri R."/>
            <person name="Kerrest A."/>
            <person name="Koszul R."/>
            <person name="Lemaire M."/>
            <person name="Lesur I."/>
            <person name="Ma L."/>
            <person name="Muller H."/>
            <person name="Nicaud J.M."/>
            <person name="Nikolski M."/>
            <person name="Oztas S."/>
            <person name="Ozier-Kalogeropoulos O."/>
            <person name="Pellenz S."/>
            <person name="Potier S."/>
            <person name="Richard G.F."/>
            <person name="Straub M.L."/>
            <person name="Suleau A."/>
            <person name="Swennene D."/>
            <person name="Tekaia F."/>
            <person name="Wesolowski-Louvel M."/>
            <person name="Westhof E."/>
            <person name="Wirth B."/>
            <person name="Zeniou-Meyer M."/>
            <person name="Zivanovic I."/>
            <person name="Bolotin-Fukuhara M."/>
            <person name="Thierry A."/>
            <person name="Bouchier C."/>
            <person name="Caudron B."/>
            <person name="Scarpelli C."/>
            <person name="Gaillardin C."/>
            <person name="Weissenbach J."/>
            <person name="Wincker P."/>
            <person name="Souciet J.L."/>
        </authorList>
    </citation>
    <scope>NUCLEOTIDE SEQUENCE [LARGE SCALE GENOMIC DNA]</scope>
    <source>
        <strain evidence="3">ATCC 36239 / CBS 767 / BCRC 21394 / JCM 1990 / NBRC 0083 / IGC 2968</strain>
    </source>
</reference>
<keyword evidence="1" id="KW-0732">Signal</keyword>
<dbReference type="HOGENOM" id="CLU_1865066_0_0_1"/>
<dbReference type="RefSeq" id="XP_458311.2">
    <property type="nucleotide sequence ID" value="XM_458311.1"/>
</dbReference>
<dbReference type="AlphaFoldDB" id="Q6BU08"/>
<proteinExistence type="predicted"/>
<dbReference type="KEGG" id="dha:DEHA2C14476g"/>
<accession>Q6BU08</accession>